<comment type="caution">
    <text evidence="3">The sequence shown here is derived from an EMBL/GenBank/DDBJ whole genome shotgun (WGS) entry which is preliminary data.</text>
</comment>
<dbReference type="PANTHER" id="PTHR33745:SF3">
    <property type="entry name" value="RSBT CO-ANTAGONIST PROTEIN RSBRC"/>
    <property type="match status" value="1"/>
</dbReference>
<feature type="domain" description="STAS" evidence="2">
    <location>
        <begin position="90"/>
        <end position="201"/>
    </location>
</feature>
<organism evidence="3 4">
    <name type="scientific">Sorangium cellulosum</name>
    <name type="common">Polyangium cellulosum</name>
    <dbReference type="NCBI Taxonomy" id="56"/>
    <lineage>
        <taxon>Bacteria</taxon>
        <taxon>Pseudomonadati</taxon>
        <taxon>Myxococcota</taxon>
        <taxon>Polyangia</taxon>
        <taxon>Polyangiales</taxon>
        <taxon>Polyangiaceae</taxon>
        <taxon>Sorangium</taxon>
    </lineage>
</organism>
<evidence type="ECO:0000313" key="4">
    <source>
        <dbReference type="Proteomes" id="UP000075635"/>
    </source>
</evidence>
<name>A0A150SAN7_SORCE</name>
<dbReference type="InterPro" id="IPR002645">
    <property type="entry name" value="STAS_dom"/>
</dbReference>
<dbReference type="Gene3D" id="3.30.750.24">
    <property type="entry name" value="STAS domain"/>
    <property type="match status" value="1"/>
</dbReference>
<proteinExistence type="predicted"/>
<keyword evidence="1" id="KW-0597">Phosphoprotein</keyword>
<dbReference type="CDD" id="cd07041">
    <property type="entry name" value="STAS_RsbR_RsbS_like"/>
    <property type="match status" value="1"/>
</dbReference>
<dbReference type="SUPFAM" id="SSF52091">
    <property type="entry name" value="SpoIIaa-like"/>
    <property type="match status" value="1"/>
</dbReference>
<evidence type="ECO:0000256" key="1">
    <source>
        <dbReference type="ARBA" id="ARBA00022553"/>
    </source>
</evidence>
<dbReference type="InterPro" id="IPR036513">
    <property type="entry name" value="STAS_dom_sf"/>
</dbReference>
<protein>
    <recommendedName>
        <fullName evidence="2">STAS domain-containing protein</fullName>
    </recommendedName>
</protein>
<evidence type="ECO:0000259" key="2">
    <source>
        <dbReference type="PROSITE" id="PS50801"/>
    </source>
</evidence>
<gene>
    <name evidence="3" type="ORF">BE17_42825</name>
</gene>
<dbReference type="InterPro" id="IPR051932">
    <property type="entry name" value="Bact_StressResp_Reg"/>
</dbReference>
<dbReference type="AlphaFoldDB" id="A0A150SAN7"/>
<reference evidence="3 4" key="1">
    <citation type="submission" date="2014-02" db="EMBL/GenBank/DDBJ databases">
        <title>The small core and large imbalanced accessory genome model reveals a collaborative survival strategy of Sorangium cellulosum strains in nature.</title>
        <authorList>
            <person name="Han K."/>
            <person name="Peng R."/>
            <person name="Blom J."/>
            <person name="Li Y.-Z."/>
        </authorList>
    </citation>
    <scope>NUCLEOTIDE SEQUENCE [LARGE SCALE GENOMIC DNA]</scope>
    <source>
        <strain evidence="3 4">So0011-07</strain>
    </source>
</reference>
<dbReference type="Pfam" id="PF01740">
    <property type="entry name" value="STAS"/>
    <property type="match status" value="1"/>
</dbReference>
<evidence type="ECO:0000313" key="3">
    <source>
        <dbReference type="EMBL" id="KYF89198.1"/>
    </source>
</evidence>
<accession>A0A150SAN7</accession>
<dbReference type="EMBL" id="JEMB01001250">
    <property type="protein sequence ID" value="KYF89198.1"/>
    <property type="molecule type" value="Genomic_DNA"/>
</dbReference>
<dbReference type="Proteomes" id="UP000075635">
    <property type="component" value="Unassembled WGS sequence"/>
</dbReference>
<dbReference type="PANTHER" id="PTHR33745">
    <property type="entry name" value="RSBT ANTAGONIST PROTEIN RSBS-RELATED"/>
    <property type="match status" value="1"/>
</dbReference>
<sequence length="208" mass="22786">MSPGDPRERELRALVDDLRKVLADTRAGALDVRWDEALPEGHPLSGLRQDINALIEALAVERRRSLDYVERVEDQRATIELQRAALRELSTPVIEVWRGVLCFPVVGVMDSERSAQMMSELLQAVAERAADHVIIDVTGIHAMDGQALGSLVAAASALRLLGAECVITGIKPLVADALVEMDFDPSALSTRRNLRDALRHILASKRVA</sequence>
<dbReference type="PROSITE" id="PS50801">
    <property type="entry name" value="STAS"/>
    <property type="match status" value="1"/>
</dbReference>